<comment type="caution">
    <text evidence="2">The sequence shown here is derived from an EMBL/GenBank/DDBJ whole genome shotgun (WGS) entry which is preliminary data.</text>
</comment>
<sequence length="383" mass="44951">MEINEEIASKLTNALGVLKKKYDTLKHRRDKLKNLISATKENIKELNQEFQTLSSVYPLETEKSIRQNLILKYKLKKIKEVKQQDLNQLVSLQDITEKSISQLAIERNKLRKIREKKNNALEDLQQITEIVQYLKTTPSNEQIALQQEEKLKVVLRKSESEKQQLISSLYSLKQEFDKIDDTIRSLQLKLSSKIRDVSECEEKIAFKDDTINDLKFQIDELYDKSEYLNQQYDEKVLESDEIQSNVKDLSTSLHQINEERASIALRLQAKQKKYSNLKIELKKYCNLVENRLNSESLKLETEMNSRVQAIQQIISTKDDEIRKLEEQIRKVKQETAEITSQQENIQKEIDEEREKLEKYNTESLNRLRSMQAVINSLASNIIG</sequence>
<organism evidence="2 3">
    <name type="scientific">Tritrichomonas musculus</name>
    <dbReference type="NCBI Taxonomy" id="1915356"/>
    <lineage>
        <taxon>Eukaryota</taxon>
        <taxon>Metamonada</taxon>
        <taxon>Parabasalia</taxon>
        <taxon>Tritrichomonadida</taxon>
        <taxon>Tritrichomonadidae</taxon>
        <taxon>Tritrichomonas</taxon>
    </lineage>
</organism>
<gene>
    <name evidence="2" type="ORF">M9Y10_000911</name>
</gene>
<keyword evidence="1" id="KW-0175">Coiled coil</keyword>
<protein>
    <submittedName>
        <fullName evidence="2">Uncharacterized protein</fullName>
    </submittedName>
</protein>
<proteinExistence type="predicted"/>
<evidence type="ECO:0000313" key="2">
    <source>
        <dbReference type="EMBL" id="KAK8898619.1"/>
    </source>
</evidence>
<evidence type="ECO:0000313" key="3">
    <source>
        <dbReference type="Proteomes" id="UP001470230"/>
    </source>
</evidence>
<name>A0ABR2L5J5_9EUKA</name>
<feature type="coiled-coil region" evidence="1">
    <location>
        <begin position="103"/>
        <end position="130"/>
    </location>
</feature>
<keyword evidence="3" id="KW-1185">Reference proteome</keyword>
<dbReference type="Proteomes" id="UP001470230">
    <property type="component" value="Unassembled WGS sequence"/>
</dbReference>
<feature type="coiled-coil region" evidence="1">
    <location>
        <begin position="239"/>
        <end position="362"/>
    </location>
</feature>
<reference evidence="2 3" key="1">
    <citation type="submission" date="2024-04" db="EMBL/GenBank/DDBJ databases">
        <title>Tritrichomonas musculus Genome.</title>
        <authorList>
            <person name="Alves-Ferreira E."/>
            <person name="Grigg M."/>
            <person name="Lorenzi H."/>
            <person name="Galac M."/>
        </authorList>
    </citation>
    <scope>NUCLEOTIDE SEQUENCE [LARGE SCALE GENOMIC DNA]</scope>
    <source>
        <strain evidence="2 3">EAF2021</strain>
    </source>
</reference>
<feature type="coiled-coil region" evidence="1">
    <location>
        <begin position="15"/>
        <end position="56"/>
    </location>
</feature>
<accession>A0ABR2L5J5</accession>
<dbReference type="EMBL" id="JAPFFF010000001">
    <property type="protein sequence ID" value="KAK8898619.1"/>
    <property type="molecule type" value="Genomic_DNA"/>
</dbReference>
<evidence type="ECO:0000256" key="1">
    <source>
        <dbReference type="SAM" id="Coils"/>
    </source>
</evidence>